<protein>
    <submittedName>
        <fullName evidence="2">Uncharacterized protein</fullName>
    </submittedName>
</protein>
<sequence>MQQCTSPLGFLDLSNLASQRLTYQRLTYPHNGSYGIFGQGQPRRLCARHERLSRANVSSALAPVQGHKAEDRARLGRLSHMRYQHPDLDVLSDFMLNFGTEVAKRTENEVWFRGYGVDQYVYYATKGPKKFLGGVFAVESEEEFEKALNVPGASPVQKLSEAPGGGQMVTIVDPDGFPFNKLKANYPNEKQRLRQFNRFLTSGAVSDEPTREVLWKEFEMPSDQILLVETFFTYPTTDSLEDEWTRRNKAVAAGIQYCSFQEGGPLRGRRKRSTPSNSDDAVPSPPARKIKTYTPPTTSWEKGRTSGGKHTECRANIHMLPMP</sequence>
<dbReference type="EMBL" id="JAQJZL010000004">
    <property type="protein sequence ID" value="KAJ6043214.1"/>
    <property type="molecule type" value="Genomic_DNA"/>
</dbReference>
<dbReference type="Pfam" id="PF11917">
    <property type="entry name" value="DUF3435"/>
    <property type="match status" value="1"/>
</dbReference>
<gene>
    <name evidence="2" type="ORF">N7460_004569</name>
</gene>
<evidence type="ECO:0000313" key="3">
    <source>
        <dbReference type="Proteomes" id="UP001219568"/>
    </source>
</evidence>
<name>A0AAD6IDY4_PENCN</name>
<dbReference type="Gene3D" id="3.10.180.10">
    <property type="entry name" value="2,3-Dihydroxybiphenyl 1,2-Dioxygenase, domain 1"/>
    <property type="match status" value="1"/>
</dbReference>
<dbReference type="InterPro" id="IPR021842">
    <property type="entry name" value="DUF3435"/>
</dbReference>
<proteinExistence type="predicted"/>
<reference evidence="2" key="1">
    <citation type="journal article" date="2023" name="IMA Fungus">
        <title>Comparative genomic study of the Penicillium genus elucidates a diverse pangenome and 15 lateral gene transfer events.</title>
        <authorList>
            <person name="Petersen C."/>
            <person name="Sorensen T."/>
            <person name="Nielsen M.R."/>
            <person name="Sondergaard T.E."/>
            <person name="Sorensen J.L."/>
            <person name="Fitzpatrick D.A."/>
            <person name="Frisvad J.C."/>
            <person name="Nielsen K.L."/>
        </authorList>
    </citation>
    <scope>NUCLEOTIDE SEQUENCE</scope>
    <source>
        <strain evidence="2">IBT 15450</strain>
    </source>
</reference>
<dbReference type="Proteomes" id="UP001219568">
    <property type="component" value="Unassembled WGS sequence"/>
</dbReference>
<organism evidence="2 3">
    <name type="scientific">Penicillium canescens</name>
    <dbReference type="NCBI Taxonomy" id="5083"/>
    <lineage>
        <taxon>Eukaryota</taxon>
        <taxon>Fungi</taxon>
        <taxon>Dikarya</taxon>
        <taxon>Ascomycota</taxon>
        <taxon>Pezizomycotina</taxon>
        <taxon>Eurotiomycetes</taxon>
        <taxon>Eurotiomycetidae</taxon>
        <taxon>Eurotiales</taxon>
        <taxon>Aspergillaceae</taxon>
        <taxon>Penicillium</taxon>
    </lineage>
</organism>
<dbReference type="AlphaFoldDB" id="A0AAD6IDY4"/>
<feature type="region of interest" description="Disordered" evidence="1">
    <location>
        <begin position="262"/>
        <end position="311"/>
    </location>
</feature>
<accession>A0AAD6IDY4</accession>
<evidence type="ECO:0000256" key="1">
    <source>
        <dbReference type="SAM" id="MobiDB-lite"/>
    </source>
</evidence>
<keyword evidence="3" id="KW-1185">Reference proteome</keyword>
<comment type="caution">
    <text evidence="2">The sequence shown here is derived from an EMBL/GenBank/DDBJ whole genome shotgun (WGS) entry which is preliminary data.</text>
</comment>
<dbReference type="SUPFAM" id="SSF54593">
    <property type="entry name" value="Glyoxalase/Bleomycin resistance protein/Dihydroxybiphenyl dioxygenase"/>
    <property type="match status" value="1"/>
</dbReference>
<dbReference type="InterPro" id="IPR029068">
    <property type="entry name" value="Glyas_Bleomycin-R_OHBP_Dase"/>
</dbReference>
<evidence type="ECO:0000313" key="2">
    <source>
        <dbReference type="EMBL" id="KAJ6043214.1"/>
    </source>
</evidence>
<feature type="compositionally biased region" description="Basic and acidic residues" evidence="1">
    <location>
        <begin position="301"/>
        <end position="311"/>
    </location>
</feature>
<reference evidence="2" key="2">
    <citation type="submission" date="2023-01" db="EMBL/GenBank/DDBJ databases">
        <authorList>
            <person name="Petersen C."/>
        </authorList>
    </citation>
    <scope>NUCLEOTIDE SEQUENCE</scope>
    <source>
        <strain evidence="2">IBT 15450</strain>
    </source>
</reference>